<dbReference type="EMBL" id="CP136513">
    <property type="protein sequence ID" value="WOD19851.1"/>
    <property type="molecule type" value="Genomic_DNA"/>
</dbReference>
<proteinExistence type="predicted"/>
<organism evidence="1 2">
    <name type="scientific">Paraburkholderia kirstenboschensis</name>
    <dbReference type="NCBI Taxonomy" id="1245436"/>
    <lineage>
        <taxon>Bacteria</taxon>
        <taxon>Pseudomonadati</taxon>
        <taxon>Pseudomonadota</taxon>
        <taxon>Betaproteobacteria</taxon>
        <taxon>Burkholderiales</taxon>
        <taxon>Burkholderiaceae</taxon>
        <taxon>Paraburkholderia</taxon>
    </lineage>
</organism>
<dbReference type="Proteomes" id="UP001302652">
    <property type="component" value="Chromosome 1"/>
</dbReference>
<gene>
    <name evidence="1" type="ORF">RW095_26950</name>
</gene>
<sequence>MKIATATVSSYLSKDAKDAGKFAMYAQQIQISGLPDKGVDARDFAESSLASAAPTDGGGFASASRYAFAGAEIIE</sequence>
<evidence type="ECO:0000313" key="1">
    <source>
        <dbReference type="EMBL" id="WOD19851.1"/>
    </source>
</evidence>
<reference evidence="1 2" key="1">
    <citation type="submission" date="2023-10" db="EMBL/GenBank/DDBJ databases">
        <title>Surface-active antibiotics is a multifunctional adaptation for post-fire microbes.</title>
        <authorList>
            <person name="Liu M.D."/>
            <person name="Du Y."/>
            <person name="Koupaei S.K."/>
            <person name="Kim N.R."/>
            <person name="Zhang W."/>
            <person name="Traxler M.F."/>
        </authorList>
    </citation>
    <scope>NUCLEOTIDE SEQUENCE [LARGE SCALE GENOMIC DNA]</scope>
    <source>
        <strain evidence="1 2">F3</strain>
    </source>
</reference>
<dbReference type="RefSeq" id="WP_317021873.1">
    <property type="nucleotide sequence ID" value="NZ_CP136513.1"/>
</dbReference>
<keyword evidence="2" id="KW-1185">Reference proteome</keyword>
<protein>
    <submittedName>
        <fullName evidence="1">Uncharacterized protein</fullName>
    </submittedName>
</protein>
<name>A0ABZ0ETC1_9BURK</name>
<accession>A0ABZ0ETC1</accession>
<evidence type="ECO:0000313" key="2">
    <source>
        <dbReference type="Proteomes" id="UP001302652"/>
    </source>
</evidence>